<reference evidence="3" key="1">
    <citation type="submission" date="2017-01" db="EMBL/GenBank/DDBJ databases">
        <authorList>
            <person name="Varghese N."/>
            <person name="Submissions S."/>
        </authorList>
    </citation>
    <scope>NUCLEOTIDE SEQUENCE [LARGE SCALE GENOMIC DNA]</scope>
    <source>
        <strain evidence="3">DSM 21054</strain>
    </source>
</reference>
<proteinExistence type="predicted"/>
<dbReference type="EMBL" id="FTOR01000014">
    <property type="protein sequence ID" value="SIT33969.1"/>
    <property type="molecule type" value="Genomic_DNA"/>
</dbReference>
<evidence type="ECO:0000313" key="3">
    <source>
        <dbReference type="Proteomes" id="UP000186917"/>
    </source>
</evidence>
<gene>
    <name evidence="2" type="ORF">SAMN05421788_11441</name>
</gene>
<feature type="transmembrane region" description="Helical" evidence="1">
    <location>
        <begin position="75"/>
        <end position="98"/>
    </location>
</feature>
<evidence type="ECO:0008006" key="4">
    <source>
        <dbReference type="Google" id="ProtNLM"/>
    </source>
</evidence>
<keyword evidence="1" id="KW-1133">Transmembrane helix</keyword>
<protein>
    <recommendedName>
        <fullName evidence="4">ATP synthase protein I</fullName>
    </recommendedName>
</protein>
<dbReference type="STRING" id="477680.SAMN05421788_11441"/>
<sequence length="135" mass="15065">MDRLKMRNTFLPLIAIFVIVNGLCLYFQDKLLQHQIAPNVVQGGNGLLFLLATISAMMHYRALKAENPHAFVRSIMGATVLKLFSIAGAALIYIYFSGKARSKYAIMVCMALYVIYTIVEVAGAYRLNNEKNGSR</sequence>
<keyword evidence="3" id="KW-1185">Reference proteome</keyword>
<dbReference type="Proteomes" id="UP000186917">
    <property type="component" value="Unassembled WGS sequence"/>
</dbReference>
<dbReference type="RefSeq" id="WP_144264179.1">
    <property type="nucleotide sequence ID" value="NZ_AP017422.1"/>
</dbReference>
<feature type="transmembrane region" description="Helical" evidence="1">
    <location>
        <begin position="9"/>
        <end position="28"/>
    </location>
</feature>
<organism evidence="2 3">
    <name type="scientific">Filimonas lacunae</name>
    <dbReference type="NCBI Taxonomy" id="477680"/>
    <lineage>
        <taxon>Bacteria</taxon>
        <taxon>Pseudomonadati</taxon>
        <taxon>Bacteroidota</taxon>
        <taxon>Chitinophagia</taxon>
        <taxon>Chitinophagales</taxon>
        <taxon>Chitinophagaceae</taxon>
        <taxon>Filimonas</taxon>
    </lineage>
</organism>
<feature type="transmembrane region" description="Helical" evidence="1">
    <location>
        <begin position="40"/>
        <end position="63"/>
    </location>
</feature>
<accession>A0A1N7RFU9</accession>
<keyword evidence="1" id="KW-0812">Transmembrane</keyword>
<name>A0A1N7RFU9_9BACT</name>
<feature type="transmembrane region" description="Helical" evidence="1">
    <location>
        <begin position="104"/>
        <end position="125"/>
    </location>
</feature>
<evidence type="ECO:0000256" key="1">
    <source>
        <dbReference type="SAM" id="Phobius"/>
    </source>
</evidence>
<keyword evidence="1" id="KW-0472">Membrane</keyword>
<dbReference type="AlphaFoldDB" id="A0A1N7RFU9"/>
<evidence type="ECO:0000313" key="2">
    <source>
        <dbReference type="EMBL" id="SIT33969.1"/>
    </source>
</evidence>
<dbReference type="OrthoDB" id="669730at2"/>